<keyword evidence="2" id="KW-0808">Transferase</keyword>
<name>A0A1I7RZW4_BURXY</name>
<evidence type="ECO:0000313" key="7">
    <source>
        <dbReference type="EMBL" id="CAD5222125.1"/>
    </source>
</evidence>
<keyword evidence="9" id="KW-1185">Reference proteome</keyword>
<dbReference type="OrthoDB" id="414243at2759"/>
<dbReference type="AlphaFoldDB" id="A0A1I7RZW4"/>
<evidence type="ECO:0000256" key="1">
    <source>
        <dbReference type="ARBA" id="ARBA00012452"/>
    </source>
</evidence>
<evidence type="ECO:0000256" key="2">
    <source>
        <dbReference type="ARBA" id="ARBA00022679"/>
    </source>
</evidence>
<dbReference type="EMBL" id="CAJFCV020000003">
    <property type="protein sequence ID" value="CAG9109184.1"/>
    <property type="molecule type" value="Genomic_DNA"/>
</dbReference>
<dbReference type="PANTHER" id="PTHR11571:SF224">
    <property type="entry name" value="HEMATOPOIETIC PROSTAGLANDIN D SYNTHASE"/>
    <property type="match status" value="1"/>
</dbReference>
<comment type="similarity">
    <text evidence="3">Belongs to the GST superfamily. Sigma family.</text>
</comment>
<dbReference type="InterPro" id="IPR004045">
    <property type="entry name" value="Glutathione_S-Trfase_N"/>
</dbReference>
<dbReference type="Proteomes" id="UP000095284">
    <property type="component" value="Unplaced"/>
</dbReference>
<feature type="domain" description="GST C-terminal" evidence="6">
    <location>
        <begin position="83"/>
        <end position="208"/>
    </location>
</feature>
<evidence type="ECO:0000313" key="8">
    <source>
        <dbReference type="Proteomes" id="UP000095284"/>
    </source>
</evidence>
<dbReference type="PROSITE" id="PS50405">
    <property type="entry name" value="GST_CTER"/>
    <property type="match status" value="1"/>
</dbReference>
<dbReference type="InterPro" id="IPR036249">
    <property type="entry name" value="Thioredoxin-like_sf"/>
</dbReference>
<dbReference type="PROSITE" id="PS50404">
    <property type="entry name" value="GST_NTER"/>
    <property type="match status" value="1"/>
</dbReference>
<dbReference type="GO" id="GO:0004364">
    <property type="term" value="F:glutathione transferase activity"/>
    <property type="evidence" value="ECO:0007669"/>
    <property type="project" value="UniProtKB-EC"/>
</dbReference>
<dbReference type="Pfam" id="PF14497">
    <property type="entry name" value="GST_C_3"/>
    <property type="match status" value="1"/>
</dbReference>
<evidence type="ECO:0000313" key="9">
    <source>
        <dbReference type="Proteomes" id="UP000659654"/>
    </source>
</evidence>
<dbReference type="Gene3D" id="1.20.1050.10">
    <property type="match status" value="1"/>
</dbReference>
<dbReference type="Gene3D" id="3.40.30.10">
    <property type="entry name" value="Glutaredoxin"/>
    <property type="match status" value="1"/>
</dbReference>
<reference evidence="10" key="1">
    <citation type="submission" date="2016-11" db="UniProtKB">
        <authorList>
            <consortium name="WormBaseParasite"/>
        </authorList>
    </citation>
    <scope>IDENTIFICATION</scope>
</reference>
<dbReference type="InterPro" id="IPR010987">
    <property type="entry name" value="Glutathione-S-Trfase_C-like"/>
</dbReference>
<dbReference type="CDD" id="cd03192">
    <property type="entry name" value="GST_C_Sigma_like"/>
    <property type="match status" value="1"/>
</dbReference>
<dbReference type="CDD" id="cd03039">
    <property type="entry name" value="GST_N_Sigma_like"/>
    <property type="match status" value="1"/>
</dbReference>
<dbReference type="SUPFAM" id="SSF52833">
    <property type="entry name" value="Thioredoxin-like"/>
    <property type="match status" value="1"/>
</dbReference>
<dbReference type="InterPro" id="IPR036282">
    <property type="entry name" value="Glutathione-S-Trfase_C_sf"/>
</dbReference>
<dbReference type="SFLD" id="SFLDS00019">
    <property type="entry name" value="Glutathione_Transferase_(cytos"/>
    <property type="match status" value="1"/>
</dbReference>
<dbReference type="PANTHER" id="PTHR11571">
    <property type="entry name" value="GLUTATHIONE S-TRANSFERASE"/>
    <property type="match status" value="1"/>
</dbReference>
<gene>
    <name evidence="7" type="ORF">BXYJ_LOCUS7093</name>
</gene>
<dbReference type="EMBL" id="CAJFDI010000003">
    <property type="protein sequence ID" value="CAD5222125.1"/>
    <property type="molecule type" value="Genomic_DNA"/>
</dbReference>
<dbReference type="Pfam" id="PF13417">
    <property type="entry name" value="GST_N_3"/>
    <property type="match status" value="1"/>
</dbReference>
<dbReference type="EC" id="2.5.1.18" evidence="1"/>
<reference evidence="7" key="2">
    <citation type="submission" date="2020-09" db="EMBL/GenBank/DDBJ databases">
        <authorList>
            <person name="Kikuchi T."/>
        </authorList>
    </citation>
    <scope>NUCLEOTIDE SEQUENCE</scope>
    <source>
        <strain evidence="7">Ka4C1</strain>
    </source>
</reference>
<evidence type="ECO:0000313" key="10">
    <source>
        <dbReference type="WBParaSite" id="BXY_0628700.1"/>
    </source>
</evidence>
<dbReference type="WBParaSite" id="BXY_0628700.1">
    <property type="protein sequence ID" value="BXY_0628700.1"/>
    <property type="gene ID" value="BXY_0628700"/>
</dbReference>
<dbReference type="Proteomes" id="UP000659654">
    <property type="component" value="Unassembled WGS sequence"/>
</dbReference>
<accession>A0A1I7RZW4</accession>
<feature type="domain" description="GST N-terminal" evidence="5">
    <location>
        <begin position="2"/>
        <end position="81"/>
    </location>
</feature>
<sequence length="208" mass="23578">MVQYKLTFFDSRGLAEPARLIMTYAGVKFEDERIGGFETIEPIRDQLPYGQLPVLTVDGKTEIGQSLAIFRFLGRRHGLGGKDDVEQALVDSYGEFIYDMLASARPYIFVAAGHVQGDKKKLLEEFKTFVDTKWAKYFNRLVESSGSGFLAKSGLTWPDFVVANFYETATVHGMEPIVNLKSFKAIHDKVKALPQLKNYFAQRKQTKF</sequence>
<organism evidence="8 10">
    <name type="scientific">Bursaphelenchus xylophilus</name>
    <name type="common">Pinewood nematode worm</name>
    <name type="synonym">Aphelenchoides xylophilus</name>
    <dbReference type="NCBI Taxonomy" id="6326"/>
    <lineage>
        <taxon>Eukaryota</taxon>
        <taxon>Metazoa</taxon>
        <taxon>Ecdysozoa</taxon>
        <taxon>Nematoda</taxon>
        <taxon>Chromadorea</taxon>
        <taxon>Rhabditida</taxon>
        <taxon>Tylenchina</taxon>
        <taxon>Tylenchomorpha</taxon>
        <taxon>Aphelenchoidea</taxon>
        <taxon>Aphelenchoididae</taxon>
        <taxon>Bursaphelenchus</taxon>
    </lineage>
</organism>
<comment type="catalytic activity">
    <reaction evidence="4">
        <text>RX + glutathione = an S-substituted glutathione + a halide anion + H(+)</text>
        <dbReference type="Rhea" id="RHEA:16437"/>
        <dbReference type="ChEBI" id="CHEBI:15378"/>
        <dbReference type="ChEBI" id="CHEBI:16042"/>
        <dbReference type="ChEBI" id="CHEBI:17792"/>
        <dbReference type="ChEBI" id="CHEBI:57925"/>
        <dbReference type="ChEBI" id="CHEBI:90779"/>
        <dbReference type="EC" id="2.5.1.18"/>
    </reaction>
</comment>
<proteinExistence type="inferred from homology"/>
<evidence type="ECO:0000256" key="3">
    <source>
        <dbReference type="ARBA" id="ARBA00038317"/>
    </source>
</evidence>
<protein>
    <recommendedName>
        <fullName evidence="1">glutathione transferase</fullName>
        <ecNumber evidence="1">2.5.1.18</ecNumber>
    </recommendedName>
</protein>
<dbReference type="Proteomes" id="UP000582659">
    <property type="component" value="Unassembled WGS sequence"/>
</dbReference>
<dbReference type="SUPFAM" id="SSF47616">
    <property type="entry name" value="GST C-terminal domain-like"/>
    <property type="match status" value="1"/>
</dbReference>
<dbReference type="eggNOG" id="KOG1695">
    <property type="taxonomic scope" value="Eukaryota"/>
</dbReference>
<dbReference type="InterPro" id="IPR040079">
    <property type="entry name" value="Glutathione_S-Trfase"/>
</dbReference>
<dbReference type="InterPro" id="IPR004046">
    <property type="entry name" value="GST_C"/>
</dbReference>
<dbReference type="GO" id="GO:0006749">
    <property type="term" value="P:glutathione metabolic process"/>
    <property type="evidence" value="ECO:0007669"/>
    <property type="project" value="TreeGrafter"/>
</dbReference>
<evidence type="ECO:0000259" key="5">
    <source>
        <dbReference type="PROSITE" id="PS50404"/>
    </source>
</evidence>
<dbReference type="SMR" id="A0A1I7RZW4"/>
<evidence type="ECO:0000259" key="6">
    <source>
        <dbReference type="PROSITE" id="PS50405"/>
    </source>
</evidence>
<evidence type="ECO:0000256" key="4">
    <source>
        <dbReference type="ARBA" id="ARBA00047960"/>
    </source>
</evidence>
<dbReference type="InterPro" id="IPR050213">
    <property type="entry name" value="GST_superfamily"/>
</dbReference>